<dbReference type="FunFam" id="2.30.30.240:FF:000002">
    <property type="entry name" value="Ribosome maturation factor rimM"/>
    <property type="match status" value="1"/>
</dbReference>
<dbReference type="OrthoDB" id="532420at2759"/>
<dbReference type="Proteomes" id="UP000189703">
    <property type="component" value="Unplaced"/>
</dbReference>
<dbReference type="InterPro" id="IPR011961">
    <property type="entry name" value="RimM"/>
</dbReference>
<organism evidence="4 5">
    <name type="scientific">Nelumbo nucifera</name>
    <name type="common">Sacred lotus</name>
    <dbReference type="NCBI Taxonomy" id="4432"/>
    <lineage>
        <taxon>Eukaryota</taxon>
        <taxon>Viridiplantae</taxon>
        <taxon>Streptophyta</taxon>
        <taxon>Embryophyta</taxon>
        <taxon>Tracheophyta</taxon>
        <taxon>Spermatophyta</taxon>
        <taxon>Magnoliopsida</taxon>
        <taxon>Proteales</taxon>
        <taxon>Nelumbonaceae</taxon>
        <taxon>Nelumbo</taxon>
    </lineage>
</organism>
<dbReference type="Gene3D" id="2.30.30.240">
    <property type="entry name" value="PRC-barrel domain"/>
    <property type="match status" value="1"/>
</dbReference>
<protein>
    <submittedName>
        <fullName evidence="5">Uncharacterized protein LOC104590543</fullName>
    </submittedName>
</protein>
<feature type="region of interest" description="Disordered" evidence="1">
    <location>
        <begin position="412"/>
        <end position="435"/>
    </location>
</feature>
<dbReference type="FunCoup" id="A0A1U7ZIL4">
    <property type="interactions" value="3303"/>
</dbReference>
<dbReference type="GeneID" id="104590543"/>
<dbReference type="PANTHER" id="PTHR11952">
    <property type="entry name" value="UDP- GLUCOSE PYROPHOSPHORYLASE"/>
    <property type="match status" value="1"/>
</dbReference>
<accession>A0A1U7ZIL4</accession>
<dbReference type="InterPro" id="IPR056792">
    <property type="entry name" value="PRC_RimM"/>
</dbReference>
<evidence type="ECO:0000313" key="5">
    <source>
        <dbReference type="RefSeq" id="XP_010247556.1"/>
    </source>
</evidence>
<dbReference type="InterPro" id="IPR011033">
    <property type="entry name" value="PRC_barrel-like_sf"/>
</dbReference>
<dbReference type="GO" id="GO:0043022">
    <property type="term" value="F:ribosome binding"/>
    <property type="evidence" value="ECO:0007669"/>
    <property type="project" value="InterPro"/>
</dbReference>
<dbReference type="RefSeq" id="XP_010247556.1">
    <property type="nucleotide sequence ID" value="XM_010249254.2"/>
</dbReference>
<evidence type="ECO:0000259" key="2">
    <source>
        <dbReference type="Pfam" id="PF01782"/>
    </source>
</evidence>
<feature type="domain" description="Ribosome maturation factor RimM PRC barrel" evidence="3">
    <location>
        <begin position="183"/>
        <end position="267"/>
    </location>
</feature>
<dbReference type="GO" id="GO:0006364">
    <property type="term" value="P:rRNA processing"/>
    <property type="evidence" value="ECO:0007669"/>
    <property type="project" value="InterPro"/>
</dbReference>
<dbReference type="InParanoid" id="A0A1U7ZIL4"/>
<dbReference type="HAMAP" id="MF_00014">
    <property type="entry name" value="Ribosome_mat_RimM"/>
    <property type="match status" value="1"/>
</dbReference>
<dbReference type="SUPFAM" id="SSF53448">
    <property type="entry name" value="Nucleotide-diphospho-sugar transferases"/>
    <property type="match status" value="1"/>
</dbReference>
<name>A0A1U7ZIL4_NELNU</name>
<gene>
    <name evidence="5" type="primary">LOC104590543</name>
</gene>
<dbReference type="Pfam" id="PF24986">
    <property type="entry name" value="PRC_RimM"/>
    <property type="match status" value="1"/>
</dbReference>
<dbReference type="SUPFAM" id="SSF50447">
    <property type="entry name" value="Translation proteins"/>
    <property type="match status" value="1"/>
</dbReference>
<dbReference type="GO" id="GO:0003977">
    <property type="term" value="F:UDP-N-acetylglucosamine diphosphorylase activity"/>
    <property type="evidence" value="ECO:0000318"/>
    <property type="project" value="GO_Central"/>
</dbReference>
<dbReference type="Gene3D" id="2.40.30.60">
    <property type="entry name" value="RimM"/>
    <property type="match status" value="1"/>
</dbReference>
<dbReference type="STRING" id="4432.A0A1U7ZIL4"/>
<dbReference type="eggNOG" id="KOG2388">
    <property type="taxonomic scope" value="Eukaryota"/>
</dbReference>
<dbReference type="NCBIfam" id="TIGR02273">
    <property type="entry name" value="16S_RimM"/>
    <property type="match status" value="1"/>
</dbReference>
<dbReference type="PANTHER" id="PTHR11952:SF10">
    <property type="entry name" value="16S RRNA PROCESSING PROTEIN RIMM FAMILY"/>
    <property type="match status" value="1"/>
</dbReference>
<feature type="domain" description="RimM N-terminal" evidence="2">
    <location>
        <begin position="82"/>
        <end position="169"/>
    </location>
</feature>
<sequence length="667" mass="75727">MQRSSVLSPSPTSFSPFYPLPSRQAVEVLFRNRCRSSTKSYPWTKLQSSCSFSYRNTIPVQRSTAIEEAVETSSDESKFIEIGYISTVHGIQGELRVKPTTDFPELRFATPGSRWLRDRVSGKERIREVELVEGRGHHGQKGWIVSFDGIDTVEEARQLVGSTILVREEDRPVLDEGEFYTPDLVGMRVILKDTNEAVGTVIDVFNSGAGDLLQVMLNPSEGMVGTGLSKSETGISGRLVWVPFVEAIVPDVDMTRREMHITPPKGLLELNLRSDMRSKKERRKLEWKQRKKFQQRLIAAKKKLCEMEQKHLFEGFRFGEKEQRSMLADQIVTVNSSLLQLALQNTQMHTERWDLSNFISAKQLKRPFSISKECLTPRGSKEKLDRNHELQRAGVRLLSEGKHAVVVVVSGSNSQEDGSIPKNVDSESEENSSNASLLQELLHDDERFAKIKEEHVSVPLVIVSPSQEIQSLKKPFLDHDYFSLDSEKVWFLEEERLPILSSSSEEKKRHKILLKSPWEILQSPVGSGGVFSLLSSHNILENFSEMGVEYVQVCSLVQQSVLGHPLFFGLVDSCKADIGIRIFNSGKDGREDFDMIFSMRFLEKITRQLDKLQFYTVAKQNSHVEKVEKEWVDIVPDSPNSYEFHCSIYSSLNACSADKICLMELTD</sequence>
<dbReference type="InterPro" id="IPR002676">
    <property type="entry name" value="RimM_N"/>
</dbReference>
<reference evidence="5" key="1">
    <citation type="submission" date="2025-08" db="UniProtKB">
        <authorList>
            <consortium name="RefSeq"/>
        </authorList>
    </citation>
    <scope>IDENTIFICATION</scope>
</reference>
<dbReference type="Pfam" id="PF01782">
    <property type="entry name" value="RimM"/>
    <property type="match status" value="1"/>
</dbReference>
<dbReference type="Gene3D" id="3.90.550.10">
    <property type="entry name" value="Spore Coat Polysaccharide Biosynthesis Protein SpsA, Chain A"/>
    <property type="match status" value="1"/>
</dbReference>
<dbReference type="KEGG" id="nnu:104590543"/>
<dbReference type="GO" id="GO:0006048">
    <property type="term" value="P:UDP-N-acetylglucosamine biosynthetic process"/>
    <property type="evidence" value="ECO:0000318"/>
    <property type="project" value="GO_Central"/>
</dbReference>
<dbReference type="OMA" id="RREMHIT"/>
<dbReference type="InterPro" id="IPR009000">
    <property type="entry name" value="Transl_B-barrel_sf"/>
</dbReference>
<keyword evidence="4" id="KW-1185">Reference proteome</keyword>
<dbReference type="AlphaFoldDB" id="A0A1U7ZIL4"/>
<dbReference type="SUPFAM" id="SSF50346">
    <property type="entry name" value="PRC-barrel domain"/>
    <property type="match status" value="1"/>
</dbReference>
<dbReference type="GO" id="GO:0005840">
    <property type="term" value="C:ribosome"/>
    <property type="evidence" value="ECO:0007669"/>
    <property type="project" value="InterPro"/>
</dbReference>
<evidence type="ECO:0000313" key="4">
    <source>
        <dbReference type="Proteomes" id="UP000189703"/>
    </source>
</evidence>
<evidence type="ECO:0000259" key="3">
    <source>
        <dbReference type="Pfam" id="PF24986"/>
    </source>
</evidence>
<proteinExistence type="inferred from homology"/>
<dbReference type="InterPro" id="IPR029044">
    <property type="entry name" value="Nucleotide-diphossugar_trans"/>
</dbReference>
<evidence type="ECO:0000256" key="1">
    <source>
        <dbReference type="SAM" id="MobiDB-lite"/>
    </source>
</evidence>
<dbReference type="InterPro" id="IPR039741">
    <property type="entry name" value="UDP-sugar_pyrophosphorylase"/>
</dbReference>
<dbReference type="InterPro" id="IPR036976">
    <property type="entry name" value="RimM_N_sf"/>
</dbReference>